<proteinExistence type="predicted"/>
<dbReference type="EMBL" id="WOFH01000005">
    <property type="protein sequence ID" value="MUN38336.1"/>
    <property type="molecule type" value="Genomic_DNA"/>
</dbReference>
<sequence>MDSTARRTALVSGASIAGPVIAYWLGRHGWDVTLVEKAPAIRDGGYPVDIRGPALDVVRRMGLIERLEALHVDTRQSTFLDADGRPVAVIDTGDLVGGVRGRDLEIPRGELAAALHSAVPDGVELIFDDSIETLHDHDGGVDVTFRGGTRRTFDIVVGADGVHSRTRRLAFGPEERYHRHLGWSFAGFSSSNELGLAHESLIWNTPGRMAALYAPGDGDRVFAILGFSSPSPAVHRDPDAQRAVVAEAFAGLGWRTPGLVEAMRAAGDLFYDSVGQIHMPRWSGGRVALVGDAAYAPSFLSGQGTGIALIGAYVLANELAARPSHTEAFEAYESGLRTFVERNQAIADVSRPVLNPATEEELALRDRALRDPSSIPSGNAVRGANDSYVLPDYPAPAL</sequence>
<evidence type="ECO:0000259" key="1">
    <source>
        <dbReference type="Pfam" id="PF01494"/>
    </source>
</evidence>
<dbReference type="PANTHER" id="PTHR46865">
    <property type="entry name" value="OXIDOREDUCTASE-RELATED"/>
    <property type="match status" value="1"/>
</dbReference>
<gene>
    <name evidence="2" type="ORF">GNZ18_17250</name>
</gene>
<dbReference type="InterPro" id="IPR002938">
    <property type="entry name" value="FAD-bd"/>
</dbReference>
<dbReference type="InterPro" id="IPR051704">
    <property type="entry name" value="FAD_aromatic-hydroxylase"/>
</dbReference>
<name>A0A7K1L271_9ACTN</name>
<dbReference type="Pfam" id="PF01494">
    <property type="entry name" value="FAD_binding_3"/>
    <property type="match status" value="1"/>
</dbReference>
<dbReference type="SUPFAM" id="SSF51905">
    <property type="entry name" value="FAD/NAD(P)-binding domain"/>
    <property type="match status" value="1"/>
</dbReference>
<protein>
    <submittedName>
        <fullName evidence="2">FAD-dependent oxidoreductase</fullName>
    </submittedName>
</protein>
<dbReference type="AlphaFoldDB" id="A0A7K1L271"/>
<comment type="caution">
    <text evidence="2">The sequence shown here is derived from an EMBL/GenBank/DDBJ whole genome shotgun (WGS) entry which is preliminary data.</text>
</comment>
<reference evidence="2 3" key="1">
    <citation type="submission" date="2019-11" db="EMBL/GenBank/DDBJ databases">
        <authorList>
            <person name="Cao P."/>
        </authorList>
    </citation>
    <scope>NUCLEOTIDE SEQUENCE [LARGE SCALE GENOMIC DNA]</scope>
    <source>
        <strain evidence="2 3">NEAU-AAG5</strain>
    </source>
</reference>
<dbReference type="InterPro" id="IPR036188">
    <property type="entry name" value="FAD/NAD-bd_sf"/>
</dbReference>
<dbReference type="Proteomes" id="UP000432015">
    <property type="component" value="Unassembled WGS sequence"/>
</dbReference>
<feature type="domain" description="FAD-binding" evidence="1">
    <location>
        <begin position="9"/>
        <end position="333"/>
    </location>
</feature>
<dbReference type="Gene3D" id="3.30.9.10">
    <property type="entry name" value="D-Amino Acid Oxidase, subunit A, domain 2"/>
    <property type="match status" value="1"/>
</dbReference>
<dbReference type="Gene3D" id="3.50.50.60">
    <property type="entry name" value="FAD/NAD(P)-binding domain"/>
    <property type="match status" value="1"/>
</dbReference>
<accession>A0A7K1L271</accession>
<organism evidence="2 3">
    <name type="scientific">Actinomadura litoris</name>
    <dbReference type="NCBI Taxonomy" id="2678616"/>
    <lineage>
        <taxon>Bacteria</taxon>
        <taxon>Bacillati</taxon>
        <taxon>Actinomycetota</taxon>
        <taxon>Actinomycetes</taxon>
        <taxon>Streptosporangiales</taxon>
        <taxon>Thermomonosporaceae</taxon>
        <taxon>Actinomadura</taxon>
    </lineage>
</organism>
<evidence type="ECO:0000313" key="3">
    <source>
        <dbReference type="Proteomes" id="UP000432015"/>
    </source>
</evidence>
<evidence type="ECO:0000313" key="2">
    <source>
        <dbReference type="EMBL" id="MUN38336.1"/>
    </source>
</evidence>
<dbReference type="RefSeq" id="WP_156217447.1">
    <property type="nucleotide sequence ID" value="NZ_WOFH01000005.1"/>
</dbReference>
<dbReference type="PRINTS" id="PR00420">
    <property type="entry name" value="RNGMNOXGNASE"/>
</dbReference>
<keyword evidence="3" id="KW-1185">Reference proteome</keyword>
<dbReference type="GO" id="GO:0071949">
    <property type="term" value="F:FAD binding"/>
    <property type="evidence" value="ECO:0007669"/>
    <property type="project" value="InterPro"/>
</dbReference>
<dbReference type="PANTHER" id="PTHR46865:SF2">
    <property type="entry name" value="MONOOXYGENASE"/>
    <property type="match status" value="1"/>
</dbReference>